<sequence length="67" mass="7474">MARDRQSESHGGREKKQALAKIQHSKVRKGDQPNEDKDEASLVADPRNRLAEGKVDPLTKERKPGNA</sequence>
<dbReference type="RefSeq" id="WP_075852551.1">
    <property type="nucleotide sequence ID" value="NZ_FMAC01000002.1"/>
</dbReference>
<evidence type="ECO:0000313" key="3">
    <source>
        <dbReference type="Proteomes" id="UP000186228"/>
    </source>
</evidence>
<keyword evidence="3" id="KW-1185">Reference proteome</keyword>
<feature type="region of interest" description="Disordered" evidence="1">
    <location>
        <begin position="1"/>
        <end position="67"/>
    </location>
</feature>
<dbReference type="Proteomes" id="UP000186228">
    <property type="component" value="Unassembled WGS sequence"/>
</dbReference>
<reference evidence="3" key="1">
    <citation type="submission" date="2016-08" db="EMBL/GenBank/DDBJ databases">
        <authorList>
            <person name="Varghese N."/>
            <person name="Submissions Spin"/>
        </authorList>
    </citation>
    <scope>NUCLEOTIDE SEQUENCE [LARGE SCALE GENOMIC DNA]</scope>
    <source>
        <strain evidence="3">CCBAU 57015</strain>
    </source>
</reference>
<feature type="compositionally biased region" description="Basic and acidic residues" evidence="1">
    <location>
        <begin position="1"/>
        <end position="17"/>
    </location>
</feature>
<evidence type="ECO:0000313" key="2">
    <source>
        <dbReference type="EMBL" id="SCB17145.1"/>
    </source>
</evidence>
<evidence type="ECO:0000256" key="1">
    <source>
        <dbReference type="SAM" id="MobiDB-lite"/>
    </source>
</evidence>
<gene>
    <name evidence="2" type="ORF">GA0061100_102789</name>
</gene>
<dbReference type="AlphaFoldDB" id="A0A1C3UNU4"/>
<proteinExistence type="predicted"/>
<organism evidence="2 3">
    <name type="scientific">Rhizobium hainanense</name>
    <dbReference type="NCBI Taxonomy" id="52131"/>
    <lineage>
        <taxon>Bacteria</taxon>
        <taxon>Pseudomonadati</taxon>
        <taxon>Pseudomonadota</taxon>
        <taxon>Alphaproteobacteria</taxon>
        <taxon>Hyphomicrobiales</taxon>
        <taxon>Rhizobiaceae</taxon>
        <taxon>Rhizobium/Agrobacterium group</taxon>
        <taxon>Rhizobium</taxon>
    </lineage>
</organism>
<name>A0A1C3UNU4_9HYPH</name>
<feature type="compositionally biased region" description="Basic and acidic residues" evidence="1">
    <location>
        <begin position="46"/>
        <end position="67"/>
    </location>
</feature>
<accession>A0A1C3UNU4</accession>
<protein>
    <submittedName>
        <fullName evidence="2">Uncharacterized protein</fullName>
    </submittedName>
</protein>
<dbReference type="OrthoDB" id="8398370at2"/>
<dbReference type="EMBL" id="FMAC01000002">
    <property type="protein sequence ID" value="SCB17145.1"/>
    <property type="molecule type" value="Genomic_DNA"/>
</dbReference>